<accession>H5TBL5</accession>
<dbReference type="PANTHER" id="PTHR30329:SF21">
    <property type="entry name" value="LIPOPROTEIN YIAD-RELATED"/>
    <property type="match status" value="1"/>
</dbReference>
<reference evidence="12 13" key="2">
    <citation type="journal article" date="2017" name="Antonie Van Leeuwenhoek">
        <title>Rhizobium rhizosphaerae sp. nov., a novel species isolated from rice rhizosphere.</title>
        <authorList>
            <person name="Zhao J.J."/>
            <person name="Zhang J."/>
            <person name="Zhang R.J."/>
            <person name="Zhang C.W."/>
            <person name="Yin H.Q."/>
            <person name="Zhang X.X."/>
        </authorList>
    </citation>
    <scope>NUCLEOTIDE SEQUENCE [LARGE SCALE GENOMIC DNA]</scope>
    <source>
        <strain evidence="12 13">ACAM 611</strain>
    </source>
</reference>
<comment type="similarity">
    <text evidence="8">Belongs to the Pal lipoprotein family.</text>
</comment>
<evidence type="ECO:0000313" key="13">
    <source>
        <dbReference type="Proteomes" id="UP000053586"/>
    </source>
</evidence>
<keyword evidence="5 8" id="KW-0998">Cell outer membrane</keyword>
<evidence type="ECO:0000256" key="6">
    <source>
        <dbReference type="ARBA" id="ARBA00023288"/>
    </source>
</evidence>
<evidence type="ECO:0000256" key="3">
    <source>
        <dbReference type="ARBA" id="ARBA00023136"/>
    </source>
</evidence>
<evidence type="ECO:0000256" key="5">
    <source>
        <dbReference type="ARBA" id="ARBA00023237"/>
    </source>
</evidence>
<feature type="chain" id="PRO_5003598159" description="Peptidoglycan-associated lipoprotein" evidence="10">
    <location>
        <begin position="22"/>
        <end position="192"/>
    </location>
</feature>
<name>H5TBL5_9ALTE</name>
<comment type="function">
    <text evidence="8">Part of the Tol-Pal system, which plays a role in outer membrane invagination during cell division and is important for maintaining outer membrane integrity.</text>
</comment>
<dbReference type="PROSITE" id="PS51123">
    <property type="entry name" value="OMPA_2"/>
    <property type="match status" value="1"/>
</dbReference>
<keyword evidence="2 8" id="KW-0732">Signal</keyword>
<dbReference type="eggNOG" id="COG2885">
    <property type="taxonomic scope" value="Bacteria"/>
</dbReference>
<evidence type="ECO:0000256" key="4">
    <source>
        <dbReference type="ARBA" id="ARBA00023139"/>
    </source>
</evidence>
<proteinExistence type="inferred from homology"/>
<dbReference type="NCBIfam" id="TIGR02802">
    <property type="entry name" value="Pal_lipo"/>
    <property type="match status" value="1"/>
</dbReference>
<evidence type="ECO:0000256" key="1">
    <source>
        <dbReference type="ARBA" id="ARBA00022618"/>
    </source>
</evidence>
<organism evidence="12 13">
    <name type="scientific">Glaciecola punicea ACAM 611</name>
    <dbReference type="NCBI Taxonomy" id="1121923"/>
    <lineage>
        <taxon>Bacteria</taxon>
        <taxon>Pseudomonadati</taxon>
        <taxon>Pseudomonadota</taxon>
        <taxon>Gammaproteobacteria</taxon>
        <taxon>Alteromonadales</taxon>
        <taxon>Alteromonadaceae</taxon>
        <taxon>Glaciecola</taxon>
    </lineage>
</organism>
<sequence length="192" mass="21072">MLTNNKFRIALVALAATSLMACSSGPSEEEILAEANRQAAVEQAEAEKSRMERETATVARAEAARADEMTRLRAAAEDQKATLVNQNIIYFDFDVSSIKPEFISVLKKHADFLVANPSQTIVIEGHGDQRGTPEYNIALGERRGQSIETYFSNEGVSMSQITVVSYGEEKPAVMGTSEYAMAQNRRGVVVYE</sequence>
<dbReference type="CDD" id="cd07185">
    <property type="entry name" value="OmpA_C-like"/>
    <property type="match status" value="1"/>
</dbReference>
<dbReference type="RefSeq" id="WP_006005020.1">
    <property type="nucleotide sequence ID" value="NZ_BAET01000014.1"/>
</dbReference>
<dbReference type="Proteomes" id="UP000053586">
    <property type="component" value="Unassembled WGS sequence"/>
</dbReference>
<comment type="subcellular location">
    <subcellularLocation>
        <location evidence="8">Cell outer membrane</location>
        <topology evidence="8">Lipid-anchor</topology>
    </subcellularLocation>
</comment>
<feature type="coiled-coil region" evidence="9">
    <location>
        <begin position="32"/>
        <end position="86"/>
    </location>
</feature>
<dbReference type="InterPro" id="IPR036737">
    <property type="entry name" value="OmpA-like_sf"/>
</dbReference>
<dbReference type="PRINTS" id="PR01021">
    <property type="entry name" value="OMPADOMAIN"/>
</dbReference>
<keyword evidence="13" id="KW-1185">Reference proteome</keyword>
<evidence type="ECO:0000256" key="9">
    <source>
        <dbReference type="SAM" id="Coils"/>
    </source>
</evidence>
<dbReference type="InterPro" id="IPR050330">
    <property type="entry name" value="Bact_OuterMem_StrucFunc"/>
</dbReference>
<evidence type="ECO:0000313" key="12">
    <source>
        <dbReference type="EMBL" id="GAB55692.1"/>
    </source>
</evidence>
<keyword evidence="1 8" id="KW-0132">Cell division</keyword>
<evidence type="ECO:0000256" key="10">
    <source>
        <dbReference type="SAM" id="SignalP"/>
    </source>
</evidence>
<evidence type="ECO:0000259" key="11">
    <source>
        <dbReference type="PROSITE" id="PS51123"/>
    </source>
</evidence>
<dbReference type="AlphaFoldDB" id="H5TBL5"/>
<keyword evidence="9" id="KW-0175">Coiled coil</keyword>
<keyword evidence="7 8" id="KW-0131">Cell cycle</keyword>
<dbReference type="OrthoDB" id="9809164at2"/>
<evidence type="ECO:0000256" key="7">
    <source>
        <dbReference type="ARBA" id="ARBA00023306"/>
    </source>
</evidence>
<keyword evidence="3 8" id="KW-0472">Membrane</keyword>
<comment type="subunit">
    <text evidence="8">The Tol-Pal system is composed of five core proteins: the inner membrane proteins TolA, TolQ and TolR, the periplasmic protein TolB and the outer membrane protein Pal. They form a network linking the inner and outer membranes and the peptidoglycan layer.</text>
</comment>
<dbReference type="InterPro" id="IPR006665">
    <property type="entry name" value="OmpA-like"/>
</dbReference>
<dbReference type="PROSITE" id="PS51257">
    <property type="entry name" value="PROKAR_LIPOPROTEIN"/>
    <property type="match status" value="1"/>
</dbReference>
<dbReference type="GO" id="GO:0051301">
    <property type="term" value="P:cell division"/>
    <property type="evidence" value="ECO:0007669"/>
    <property type="project" value="UniProtKB-UniRule"/>
</dbReference>
<dbReference type="EMBL" id="BAET01000014">
    <property type="protein sequence ID" value="GAB55692.1"/>
    <property type="molecule type" value="Genomic_DNA"/>
</dbReference>
<protein>
    <recommendedName>
        <fullName evidence="8">Peptidoglycan-associated lipoprotein</fullName>
        <shortName evidence="8">PAL</shortName>
    </recommendedName>
</protein>
<dbReference type="InterPro" id="IPR039001">
    <property type="entry name" value="Pal"/>
</dbReference>
<dbReference type="GO" id="GO:0009279">
    <property type="term" value="C:cell outer membrane"/>
    <property type="evidence" value="ECO:0007669"/>
    <property type="project" value="UniProtKB-SubCell"/>
</dbReference>
<feature type="domain" description="OmpA-like" evidence="11">
    <location>
        <begin position="78"/>
        <end position="192"/>
    </location>
</feature>
<feature type="signal peptide" evidence="10">
    <location>
        <begin position="1"/>
        <end position="21"/>
    </location>
</feature>
<dbReference type="Pfam" id="PF00691">
    <property type="entry name" value="OmpA"/>
    <property type="match status" value="1"/>
</dbReference>
<dbReference type="STRING" id="56804.BAE46_09825"/>
<reference evidence="12 13" key="1">
    <citation type="journal article" date="2012" name="J. Bacteriol.">
        <title>Genome sequence of proteorhodopsin-containing sea ice bacterium Glaciecola punicea ACAM 611T.</title>
        <authorList>
            <person name="Qin Q.-L."/>
            <person name="Xie B.-B."/>
            <person name="Shu Y.-L."/>
            <person name="Rong J.-C."/>
            <person name="Zhao D.-L."/>
            <person name="Zhang X.-Y."/>
            <person name="Chen X.-L."/>
            <person name="Zhou B.-C."/>
            <person name="Zhanga Y.-Z."/>
        </authorList>
    </citation>
    <scope>NUCLEOTIDE SEQUENCE [LARGE SCALE GENOMIC DNA]</scope>
    <source>
        <strain evidence="12 13">ACAM 611</strain>
    </source>
</reference>
<comment type="caution">
    <text evidence="12">The sequence shown here is derived from an EMBL/GenBank/DDBJ whole genome shotgun (WGS) entry which is preliminary data.</text>
</comment>
<gene>
    <name evidence="8 12" type="primary">pal</name>
    <name evidence="12" type="ORF">GPUN_1572</name>
</gene>
<dbReference type="Gene3D" id="3.30.1330.60">
    <property type="entry name" value="OmpA-like domain"/>
    <property type="match status" value="1"/>
</dbReference>
<evidence type="ECO:0000256" key="8">
    <source>
        <dbReference type="HAMAP-Rule" id="MF_02204"/>
    </source>
</evidence>
<dbReference type="InterPro" id="IPR014169">
    <property type="entry name" value="Pal_lipo_C"/>
</dbReference>
<dbReference type="InterPro" id="IPR006664">
    <property type="entry name" value="OMP_bac"/>
</dbReference>
<keyword evidence="6 8" id="KW-0449">Lipoprotein</keyword>
<dbReference type="SUPFAM" id="SSF103088">
    <property type="entry name" value="OmpA-like"/>
    <property type="match status" value="1"/>
</dbReference>
<keyword evidence="4 8" id="KW-0564">Palmitate</keyword>
<evidence type="ECO:0000256" key="2">
    <source>
        <dbReference type="ARBA" id="ARBA00022729"/>
    </source>
</evidence>
<dbReference type="HAMAP" id="MF_02204">
    <property type="entry name" value="Pal"/>
    <property type="match status" value="1"/>
</dbReference>
<dbReference type="PANTHER" id="PTHR30329">
    <property type="entry name" value="STATOR ELEMENT OF FLAGELLAR MOTOR COMPLEX"/>
    <property type="match status" value="1"/>
</dbReference>